<gene>
    <name evidence="2" type="ORF">EZS28_003049</name>
</gene>
<dbReference type="Gene3D" id="3.30.2080.10">
    <property type="entry name" value="GH92 mannosidase domain"/>
    <property type="match status" value="1"/>
</dbReference>
<dbReference type="EMBL" id="SNRW01000390">
    <property type="protein sequence ID" value="KAA6401430.1"/>
    <property type="molecule type" value="Genomic_DNA"/>
</dbReference>
<proteinExistence type="predicted"/>
<dbReference type="InterPro" id="IPR005887">
    <property type="entry name" value="GH92_a_mannosidase_put"/>
</dbReference>
<protein>
    <submittedName>
        <fullName evidence="2">Putative glycoside hydrolase family 92 protein</fullName>
    </submittedName>
</protein>
<dbReference type="Proteomes" id="UP000324800">
    <property type="component" value="Unassembled WGS sequence"/>
</dbReference>
<comment type="caution">
    <text evidence="2">The sequence shown here is derived from an EMBL/GenBank/DDBJ whole genome shotgun (WGS) entry which is preliminary data.</text>
</comment>
<accession>A0A5J4X2L6</accession>
<dbReference type="PANTHER" id="PTHR12143">
    <property type="entry name" value="PEPTIDE N-GLYCANASE PNGASE -RELATED"/>
    <property type="match status" value="1"/>
</dbReference>
<dbReference type="PANTHER" id="PTHR12143:SF43">
    <property type="entry name" value="PUTATIVE-RELATED"/>
    <property type="match status" value="1"/>
</dbReference>
<dbReference type="GO" id="GO:0006516">
    <property type="term" value="P:glycoprotein catabolic process"/>
    <property type="evidence" value="ECO:0007669"/>
    <property type="project" value="TreeGrafter"/>
</dbReference>
<dbReference type="Pfam" id="PF07971">
    <property type="entry name" value="Glyco_hydro_92"/>
    <property type="match status" value="1"/>
</dbReference>
<dbReference type="GO" id="GO:0000224">
    <property type="term" value="F:peptide-N4-(N-acetyl-beta-glucosaminyl)asparagine amidase activity"/>
    <property type="evidence" value="ECO:0007669"/>
    <property type="project" value="TreeGrafter"/>
</dbReference>
<organism evidence="2 3">
    <name type="scientific">Streblomastix strix</name>
    <dbReference type="NCBI Taxonomy" id="222440"/>
    <lineage>
        <taxon>Eukaryota</taxon>
        <taxon>Metamonada</taxon>
        <taxon>Preaxostyla</taxon>
        <taxon>Oxymonadida</taxon>
        <taxon>Streblomastigidae</taxon>
        <taxon>Streblomastix</taxon>
    </lineage>
</organism>
<dbReference type="AlphaFoldDB" id="A0A5J4X2L6"/>
<dbReference type="NCBIfam" id="TIGR01180">
    <property type="entry name" value="aman2_put"/>
    <property type="match status" value="1"/>
</dbReference>
<dbReference type="GO" id="GO:0005829">
    <property type="term" value="C:cytosol"/>
    <property type="evidence" value="ECO:0007669"/>
    <property type="project" value="TreeGrafter"/>
</dbReference>
<dbReference type="InterPro" id="IPR012939">
    <property type="entry name" value="Glyco_hydro_92"/>
</dbReference>
<dbReference type="InterPro" id="IPR050883">
    <property type="entry name" value="PNGase"/>
</dbReference>
<evidence type="ECO:0000313" key="3">
    <source>
        <dbReference type="Proteomes" id="UP000324800"/>
    </source>
</evidence>
<dbReference type="FunFam" id="3.30.2080.10:FF:000001">
    <property type="entry name" value="Alpha-1,2-mannosidase subfamily"/>
    <property type="match status" value="1"/>
</dbReference>
<evidence type="ECO:0000259" key="1">
    <source>
        <dbReference type="Pfam" id="PF07971"/>
    </source>
</evidence>
<name>A0A5J4X2L6_9EUKA</name>
<feature type="domain" description="Glycosyl hydrolase family 92" evidence="1">
    <location>
        <begin position="22"/>
        <end position="276"/>
    </location>
</feature>
<reference evidence="2 3" key="1">
    <citation type="submission" date="2019-03" db="EMBL/GenBank/DDBJ databases">
        <title>Single cell metagenomics reveals metabolic interactions within the superorganism composed of flagellate Streblomastix strix and complex community of Bacteroidetes bacteria on its surface.</title>
        <authorList>
            <person name="Treitli S.C."/>
            <person name="Kolisko M."/>
            <person name="Husnik F."/>
            <person name="Keeling P."/>
            <person name="Hampl V."/>
        </authorList>
    </citation>
    <scope>NUCLEOTIDE SEQUENCE [LARGE SCALE GENOMIC DNA]</scope>
    <source>
        <strain evidence="2">ST1C</strain>
    </source>
</reference>
<sequence>MVLILEIQIQYIFNVRGDITGGGFFHPKDSSGNWVNPFDYKFSGGQGGRDYYDENNGWTYRWDVQHNTKELIRMMGGSEAFCESLDQLFREPLGRTRSSFYSQWPDQTANVGQFTMANEPSMHIPYLYCYAGQPWKTQKRVRSLVEQWFRNDVAGVPGDEDGGGLSAFVVFSMIGFYPVGVGQDVYVIGSPFFPKVKLDLGQRTKEIINRIKKEQGDNNEDSNADNHVYLEIEAQNVSHDNKYIRSATFNGKDWDKCWFTYSDIENGGKFVFVMGNKANREWGTSPLPPSAEDY</sequence>
<dbReference type="OrthoDB" id="449263at2759"/>
<keyword evidence="2" id="KW-0378">Hydrolase</keyword>
<evidence type="ECO:0000313" key="2">
    <source>
        <dbReference type="EMBL" id="KAA6401430.1"/>
    </source>
</evidence>